<dbReference type="STRING" id="483547.GSUB_13010"/>
<protein>
    <recommendedName>
        <fullName evidence="10 11">UDP-N-acetylmuramoyl-tripeptide--D-alanyl-D-alanine ligase</fullName>
        <ecNumber evidence="10 11">6.3.2.10</ecNumber>
    </recommendedName>
    <alternativeName>
        <fullName evidence="10">D-alanyl-D-alanine-adding enzyme</fullName>
    </alternativeName>
</protein>
<dbReference type="Gene3D" id="3.40.1390.10">
    <property type="entry name" value="MurE/MurF, N-terminal domain"/>
    <property type="match status" value="1"/>
</dbReference>
<sequence length="465" mass="49291">MKIDLTEVARVTGGTLIPADAQGMIEGVSTDSRSIAEGQLFVPLRGENFDGHDFLLQAARRGAAACVSEEVVAGFPAPVVQVSDALKALGDLASAWRERLRGPMVAVTGSSGKTTTKEMLASILKETGDGLKTEGNFNNLIGVPLTLFRLDPQSHEWAVVEMGMSARGEIARLVQIARPQVGVITNIGHAHLETLGGIEGVARAKGELFAALPPGGTAIVNADDFRVRSLPVANGVKRVLFGMSPDAQVRGRELRLRERDSAFRLCMGSTEVLVRLHVPGRHNVFNALAAAASAAALGVDPGTIARGLARYRPVSGRFNLSSLPGGALLIDDSYNANPLSVKAALTTLSEMPGAGRRIAVLGDMLELGSDAARLHREIGAEAARCCDVLLVMGTLGEETAAGARAAGMPANRIWTANDHREAAERLRNVLARGDRLLVKGSRGMKMEKICALLRERQDFRLAVVI</sequence>
<evidence type="ECO:0000256" key="9">
    <source>
        <dbReference type="ARBA" id="ARBA00023316"/>
    </source>
</evidence>
<dbReference type="SUPFAM" id="SSF53623">
    <property type="entry name" value="MurD-like peptide ligases, catalytic domain"/>
    <property type="match status" value="1"/>
</dbReference>
<dbReference type="GO" id="GO:0005524">
    <property type="term" value="F:ATP binding"/>
    <property type="evidence" value="ECO:0007669"/>
    <property type="project" value="UniProtKB-UniRule"/>
</dbReference>
<dbReference type="GO" id="GO:0047480">
    <property type="term" value="F:UDP-N-acetylmuramoyl-tripeptide-D-alanyl-D-alanine ligase activity"/>
    <property type="evidence" value="ECO:0007669"/>
    <property type="project" value="UniProtKB-UniRule"/>
</dbReference>
<keyword evidence="3 10" id="KW-0132">Cell division</keyword>
<dbReference type="KEGG" id="gsb:GSUB_13010"/>
<dbReference type="AlphaFoldDB" id="A0A0B5FRM1"/>
<keyword evidence="2 10" id="KW-0436">Ligase</keyword>
<dbReference type="InterPro" id="IPR004101">
    <property type="entry name" value="Mur_ligase_C"/>
</dbReference>
<keyword evidence="5 10" id="KW-0067">ATP-binding</keyword>
<dbReference type="PANTHER" id="PTHR43024">
    <property type="entry name" value="UDP-N-ACETYLMURAMOYL-TRIPEPTIDE--D-ALANYL-D-ALANINE LIGASE"/>
    <property type="match status" value="1"/>
</dbReference>
<name>A0A0B5FRM1_9BACT</name>
<feature type="binding site" evidence="10">
    <location>
        <begin position="109"/>
        <end position="115"/>
    </location>
    <ligand>
        <name>ATP</name>
        <dbReference type="ChEBI" id="CHEBI:30616"/>
    </ligand>
</feature>
<comment type="function">
    <text evidence="10 11">Involved in cell wall formation. Catalyzes the final step in the synthesis of UDP-N-acetylmuramoyl-pentapeptide, the precursor of murein.</text>
</comment>
<comment type="subcellular location">
    <subcellularLocation>
        <location evidence="10 11">Cytoplasm</location>
    </subcellularLocation>
</comment>
<dbReference type="NCBIfam" id="TIGR01143">
    <property type="entry name" value="murF"/>
    <property type="match status" value="1"/>
</dbReference>
<dbReference type="Gene3D" id="3.90.190.20">
    <property type="entry name" value="Mur ligase, C-terminal domain"/>
    <property type="match status" value="1"/>
</dbReference>
<evidence type="ECO:0000313" key="15">
    <source>
        <dbReference type="EMBL" id="AJF07294.1"/>
    </source>
</evidence>
<dbReference type="EMBL" id="CP010311">
    <property type="protein sequence ID" value="AJF07294.1"/>
    <property type="molecule type" value="Genomic_DNA"/>
</dbReference>
<reference evidence="15 16" key="1">
    <citation type="journal article" date="2015" name="Genome Announc.">
        <title>Genomes of Geoalkalibacter ferrihydriticus Z-0531T and Geoalkalibacter subterraneus Red1T, Two Haloalkaliphilic Metal-Reducing Deltaproteobacteria.</title>
        <authorList>
            <person name="Badalamenti J.P."/>
            <person name="Krajmalnik-Brown R."/>
            <person name="Torres C.I."/>
            <person name="Bond D.R."/>
        </authorList>
    </citation>
    <scope>NUCLEOTIDE SEQUENCE [LARGE SCALE GENOMIC DNA]</scope>
    <source>
        <strain evidence="15 16">Red1</strain>
    </source>
</reference>
<comment type="pathway">
    <text evidence="10 11">Cell wall biogenesis; peptidoglycan biosynthesis.</text>
</comment>
<evidence type="ECO:0000256" key="8">
    <source>
        <dbReference type="ARBA" id="ARBA00023306"/>
    </source>
</evidence>
<evidence type="ECO:0000256" key="5">
    <source>
        <dbReference type="ARBA" id="ARBA00022840"/>
    </source>
</evidence>
<dbReference type="GO" id="GO:0051301">
    <property type="term" value="P:cell division"/>
    <property type="evidence" value="ECO:0007669"/>
    <property type="project" value="UniProtKB-KW"/>
</dbReference>
<keyword evidence="4 10" id="KW-0547">Nucleotide-binding</keyword>
<evidence type="ECO:0000256" key="3">
    <source>
        <dbReference type="ARBA" id="ARBA00022618"/>
    </source>
</evidence>
<dbReference type="InterPro" id="IPR013221">
    <property type="entry name" value="Mur_ligase_cen"/>
</dbReference>
<evidence type="ECO:0000259" key="12">
    <source>
        <dbReference type="Pfam" id="PF01225"/>
    </source>
</evidence>
<feature type="domain" description="Mur ligase C-terminal" evidence="13">
    <location>
        <begin position="316"/>
        <end position="442"/>
    </location>
</feature>
<comment type="similarity">
    <text evidence="10">Belongs to the MurCDEF family. MurF subfamily.</text>
</comment>
<dbReference type="InterPro" id="IPR051046">
    <property type="entry name" value="MurCDEF_CellWall_CoF430Synth"/>
</dbReference>
<dbReference type="SUPFAM" id="SSF53244">
    <property type="entry name" value="MurD-like peptide ligases, peptide-binding domain"/>
    <property type="match status" value="1"/>
</dbReference>
<keyword evidence="6 10" id="KW-0133">Cell shape</keyword>
<evidence type="ECO:0000256" key="11">
    <source>
        <dbReference type="RuleBase" id="RU004136"/>
    </source>
</evidence>
<keyword evidence="16" id="KW-1185">Reference proteome</keyword>
<dbReference type="HOGENOM" id="CLU_031507_1_1_7"/>
<dbReference type="SUPFAM" id="SSF63418">
    <property type="entry name" value="MurE/MurF N-terminal domain"/>
    <property type="match status" value="1"/>
</dbReference>
<evidence type="ECO:0000256" key="7">
    <source>
        <dbReference type="ARBA" id="ARBA00022984"/>
    </source>
</evidence>
<organism evidence="15 16">
    <name type="scientific">Geoalkalibacter subterraneus</name>
    <dbReference type="NCBI Taxonomy" id="483547"/>
    <lineage>
        <taxon>Bacteria</taxon>
        <taxon>Pseudomonadati</taxon>
        <taxon>Thermodesulfobacteriota</taxon>
        <taxon>Desulfuromonadia</taxon>
        <taxon>Desulfuromonadales</taxon>
        <taxon>Geoalkalibacteraceae</taxon>
        <taxon>Geoalkalibacter</taxon>
    </lineage>
</organism>
<dbReference type="HAMAP" id="MF_02019">
    <property type="entry name" value="MurF"/>
    <property type="match status" value="1"/>
</dbReference>
<keyword evidence="8 10" id="KW-0131">Cell cycle</keyword>
<proteinExistence type="inferred from homology"/>
<evidence type="ECO:0000259" key="13">
    <source>
        <dbReference type="Pfam" id="PF02875"/>
    </source>
</evidence>
<feature type="domain" description="Mur ligase N-terminal catalytic" evidence="12">
    <location>
        <begin position="25"/>
        <end position="96"/>
    </location>
</feature>
<dbReference type="InterPro" id="IPR005863">
    <property type="entry name" value="UDP-N-AcMur_synth"/>
</dbReference>
<dbReference type="Pfam" id="PF01225">
    <property type="entry name" value="Mur_ligase"/>
    <property type="match status" value="1"/>
</dbReference>
<gene>
    <name evidence="10" type="primary">murF</name>
    <name evidence="15" type="ORF">GSUB_13010</name>
</gene>
<keyword evidence="9 10" id="KW-0961">Cell wall biogenesis/degradation</keyword>
<dbReference type="GO" id="GO:0009252">
    <property type="term" value="P:peptidoglycan biosynthetic process"/>
    <property type="evidence" value="ECO:0007669"/>
    <property type="project" value="UniProtKB-UniRule"/>
</dbReference>
<accession>A0A0B5FRM1</accession>
<dbReference type="GO" id="GO:0008766">
    <property type="term" value="F:UDP-N-acetylmuramoylalanyl-D-glutamyl-2,6-diaminopimelate-D-alanyl-D-alanine ligase activity"/>
    <property type="evidence" value="ECO:0007669"/>
    <property type="project" value="RHEA"/>
</dbReference>
<dbReference type="Proteomes" id="UP000035036">
    <property type="component" value="Chromosome"/>
</dbReference>
<dbReference type="GO" id="GO:0005737">
    <property type="term" value="C:cytoplasm"/>
    <property type="evidence" value="ECO:0007669"/>
    <property type="project" value="UniProtKB-SubCell"/>
</dbReference>
<feature type="domain" description="Mur ligase central" evidence="14">
    <location>
        <begin position="107"/>
        <end position="294"/>
    </location>
</feature>
<keyword evidence="7 10" id="KW-0573">Peptidoglycan synthesis</keyword>
<dbReference type="InterPro" id="IPR036615">
    <property type="entry name" value="Mur_ligase_C_dom_sf"/>
</dbReference>
<dbReference type="UniPathway" id="UPA00219"/>
<evidence type="ECO:0000256" key="1">
    <source>
        <dbReference type="ARBA" id="ARBA00022490"/>
    </source>
</evidence>
<evidence type="ECO:0000256" key="6">
    <source>
        <dbReference type="ARBA" id="ARBA00022960"/>
    </source>
</evidence>
<dbReference type="EC" id="6.3.2.10" evidence="10 11"/>
<evidence type="ECO:0000313" key="16">
    <source>
        <dbReference type="Proteomes" id="UP000035036"/>
    </source>
</evidence>
<dbReference type="Gene3D" id="3.40.1190.10">
    <property type="entry name" value="Mur-like, catalytic domain"/>
    <property type="match status" value="1"/>
</dbReference>
<dbReference type="GO" id="GO:0008360">
    <property type="term" value="P:regulation of cell shape"/>
    <property type="evidence" value="ECO:0007669"/>
    <property type="project" value="UniProtKB-KW"/>
</dbReference>
<dbReference type="RefSeq" id="WP_040201165.1">
    <property type="nucleotide sequence ID" value="NZ_CP010311.1"/>
</dbReference>
<dbReference type="InterPro" id="IPR036565">
    <property type="entry name" value="Mur-like_cat_sf"/>
</dbReference>
<evidence type="ECO:0000256" key="2">
    <source>
        <dbReference type="ARBA" id="ARBA00022598"/>
    </source>
</evidence>
<evidence type="ECO:0000256" key="10">
    <source>
        <dbReference type="HAMAP-Rule" id="MF_02019"/>
    </source>
</evidence>
<evidence type="ECO:0000259" key="14">
    <source>
        <dbReference type="Pfam" id="PF08245"/>
    </source>
</evidence>
<dbReference type="Pfam" id="PF02875">
    <property type="entry name" value="Mur_ligase_C"/>
    <property type="match status" value="1"/>
</dbReference>
<dbReference type="GO" id="GO:0071555">
    <property type="term" value="P:cell wall organization"/>
    <property type="evidence" value="ECO:0007669"/>
    <property type="project" value="UniProtKB-KW"/>
</dbReference>
<comment type="catalytic activity">
    <reaction evidence="10 11">
        <text>D-alanyl-D-alanine + UDP-N-acetyl-alpha-D-muramoyl-L-alanyl-gamma-D-glutamyl-meso-2,6-diaminopimelate + ATP = UDP-N-acetyl-alpha-D-muramoyl-L-alanyl-gamma-D-glutamyl-meso-2,6-diaminopimeloyl-D-alanyl-D-alanine + ADP + phosphate + H(+)</text>
        <dbReference type="Rhea" id="RHEA:28374"/>
        <dbReference type="ChEBI" id="CHEBI:15378"/>
        <dbReference type="ChEBI" id="CHEBI:30616"/>
        <dbReference type="ChEBI" id="CHEBI:43474"/>
        <dbReference type="ChEBI" id="CHEBI:57822"/>
        <dbReference type="ChEBI" id="CHEBI:61386"/>
        <dbReference type="ChEBI" id="CHEBI:83905"/>
        <dbReference type="ChEBI" id="CHEBI:456216"/>
        <dbReference type="EC" id="6.3.2.10"/>
    </reaction>
</comment>
<dbReference type="PANTHER" id="PTHR43024:SF1">
    <property type="entry name" value="UDP-N-ACETYLMURAMOYL-TRIPEPTIDE--D-ALANYL-D-ALANINE LIGASE"/>
    <property type="match status" value="1"/>
</dbReference>
<evidence type="ECO:0000256" key="4">
    <source>
        <dbReference type="ARBA" id="ARBA00022741"/>
    </source>
</evidence>
<dbReference type="Pfam" id="PF08245">
    <property type="entry name" value="Mur_ligase_M"/>
    <property type="match status" value="1"/>
</dbReference>
<dbReference type="OrthoDB" id="9801978at2"/>
<keyword evidence="1 10" id="KW-0963">Cytoplasm</keyword>
<dbReference type="InterPro" id="IPR035911">
    <property type="entry name" value="MurE/MurF_N"/>
</dbReference>
<dbReference type="InterPro" id="IPR000713">
    <property type="entry name" value="Mur_ligase_N"/>
</dbReference>